<protein>
    <submittedName>
        <fullName evidence="2">Uncharacterized protein</fullName>
    </submittedName>
</protein>
<evidence type="ECO:0000256" key="1">
    <source>
        <dbReference type="SAM" id="MobiDB-lite"/>
    </source>
</evidence>
<sequence>MYDLRYSSRALSDAAREGRRPRPCRVRREVAVYTFLRSGDDRGITVAASIAERRARARLRNRMAAVLAAVRPPSGSVRGTALDALASAGDADDVPPVRHRHGALE</sequence>
<accession>A0ABS2UWA0</accession>
<dbReference type="Proteomes" id="UP000664109">
    <property type="component" value="Unassembled WGS sequence"/>
</dbReference>
<keyword evidence="3" id="KW-1185">Reference proteome</keyword>
<proteinExistence type="predicted"/>
<reference evidence="2 3" key="1">
    <citation type="journal article" date="2016" name="Arch. Microbiol.">
        <title>Streptomyces zhihengii sp. nov., isolated from rhizospheric soil of Psammosilene tunicoides.</title>
        <authorList>
            <person name="Huang M.J."/>
            <person name="Fei J.J."/>
            <person name="Salam N."/>
            <person name="Kim C.J."/>
            <person name="Hozzein W.N."/>
            <person name="Xiao M."/>
            <person name="Huang H.Q."/>
            <person name="Li W.J."/>
        </authorList>
    </citation>
    <scope>NUCLEOTIDE SEQUENCE [LARGE SCALE GENOMIC DNA]</scope>
    <source>
        <strain evidence="2 3">YIM T102</strain>
    </source>
</reference>
<gene>
    <name evidence="2" type="ORF">JE024_24465</name>
</gene>
<evidence type="ECO:0000313" key="2">
    <source>
        <dbReference type="EMBL" id="MBM9621830.1"/>
    </source>
</evidence>
<dbReference type="EMBL" id="JAFEJA010000001">
    <property type="protein sequence ID" value="MBM9621830.1"/>
    <property type="molecule type" value="Genomic_DNA"/>
</dbReference>
<organism evidence="2 3">
    <name type="scientific">Streptomyces zhihengii</name>
    <dbReference type="NCBI Taxonomy" id="1818004"/>
    <lineage>
        <taxon>Bacteria</taxon>
        <taxon>Bacillati</taxon>
        <taxon>Actinomycetota</taxon>
        <taxon>Actinomycetes</taxon>
        <taxon>Kitasatosporales</taxon>
        <taxon>Streptomycetaceae</taxon>
        <taxon>Streptomyces</taxon>
    </lineage>
</organism>
<feature type="region of interest" description="Disordered" evidence="1">
    <location>
        <begin position="1"/>
        <end position="21"/>
    </location>
</feature>
<evidence type="ECO:0000313" key="3">
    <source>
        <dbReference type="Proteomes" id="UP000664109"/>
    </source>
</evidence>
<name>A0ABS2UWA0_9ACTN</name>
<comment type="caution">
    <text evidence="2">The sequence shown here is derived from an EMBL/GenBank/DDBJ whole genome shotgun (WGS) entry which is preliminary data.</text>
</comment>